<organism evidence="4">
    <name type="scientific">Schizophyllum commune (strain H4-8 / FGSC 9210)</name>
    <name type="common">Split gill fungus</name>
    <dbReference type="NCBI Taxonomy" id="578458"/>
    <lineage>
        <taxon>Eukaryota</taxon>
        <taxon>Fungi</taxon>
        <taxon>Dikarya</taxon>
        <taxon>Basidiomycota</taxon>
        <taxon>Agaricomycotina</taxon>
        <taxon>Agaricomycetes</taxon>
        <taxon>Agaricomycetidae</taxon>
        <taxon>Agaricales</taxon>
        <taxon>Schizophyllaceae</taxon>
        <taxon>Schizophyllum</taxon>
    </lineage>
</organism>
<dbReference type="InterPro" id="IPR036291">
    <property type="entry name" value="NAD(P)-bd_dom_sf"/>
</dbReference>
<dbReference type="Gene3D" id="3.40.50.720">
    <property type="entry name" value="NAD(P)-binding Rossmann-like Domain"/>
    <property type="match status" value="1"/>
</dbReference>
<keyword evidence="4" id="KW-1185">Reference proteome</keyword>
<dbReference type="InterPro" id="IPR051604">
    <property type="entry name" value="Ergot_Alk_Oxidoreductase"/>
</dbReference>
<dbReference type="VEuPathDB" id="FungiDB:SCHCODRAFT_01212612"/>
<accession>D8PXU3</accession>
<dbReference type="InParanoid" id="D8PXU3"/>
<dbReference type="EMBL" id="GL377304">
    <property type="protein sequence ID" value="EFI99735.1"/>
    <property type="molecule type" value="Genomic_DNA"/>
</dbReference>
<dbReference type="HOGENOM" id="CLU_073157_0_0_1"/>
<protein>
    <recommendedName>
        <fullName evidence="2">NmrA-like domain-containing protein</fullName>
    </recommendedName>
</protein>
<feature type="region of interest" description="Disordered" evidence="1">
    <location>
        <begin position="1"/>
        <end position="23"/>
    </location>
</feature>
<evidence type="ECO:0000259" key="2">
    <source>
        <dbReference type="Pfam" id="PF05368"/>
    </source>
</evidence>
<dbReference type="AlphaFoldDB" id="D8PXU3"/>
<reference evidence="3 4" key="1">
    <citation type="journal article" date="2010" name="Nat. Biotechnol.">
        <title>Genome sequence of the model mushroom Schizophyllum commune.</title>
        <authorList>
            <person name="Ohm R.A."/>
            <person name="de Jong J.F."/>
            <person name="Lugones L.G."/>
            <person name="Aerts A."/>
            <person name="Kothe E."/>
            <person name="Stajich J.E."/>
            <person name="de Vries R.P."/>
            <person name="Record E."/>
            <person name="Levasseur A."/>
            <person name="Baker S.E."/>
            <person name="Bartholomew K.A."/>
            <person name="Coutinho P.M."/>
            <person name="Erdmann S."/>
            <person name="Fowler T.J."/>
            <person name="Gathman A.C."/>
            <person name="Lombard V."/>
            <person name="Henrissat B."/>
            <person name="Knabe N."/>
            <person name="Kuees U."/>
            <person name="Lilly W.W."/>
            <person name="Lindquist E."/>
            <person name="Lucas S."/>
            <person name="Magnuson J.K."/>
            <person name="Piumi F."/>
            <person name="Raudaskoski M."/>
            <person name="Salamov A."/>
            <person name="Schmutz J."/>
            <person name="Schwarze F.W.M.R."/>
            <person name="vanKuyk P.A."/>
            <person name="Horton J.S."/>
            <person name="Grigoriev I.V."/>
            <person name="Woesten H.A.B."/>
        </authorList>
    </citation>
    <scope>NUCLEOTIDE SEQUENCE [LARGE SCALE GENOMIC DNA]</scope>
    <source>
        <strain evidence="4">H4-8 / FGSC 9210</strain>
    </source>
</reference>
<dbReference type="Pfam" id="PF05368">
    <property type="entry name" value="NmrA"/>
    <property type="match status" value="1"/>
</dbReference>
<dbReference type="OrthoDB" id="10254221at2759"/>
<dbReference type="Proteomes" id="UP000007431">
    <property type="component" value="Unassembled WGS sequence"/>
</dbReference>
<dbReference type="OMA" id="GADTMCL"/>
<proteinExistence type="predicted"/>
<dbReference type="eggNOG" id="ENOG502QWD2">
    <property type="taxonomic scope" value="Eukaryota"/>
</dbReference>
<evidence type="ECO:0000256" key="1">
    <source>
        <dbReference type="SAM" id="MobiDB-lite"/>
    </source>
</evidence>
<sequence>MPAKRAANGNSKKADAKSPPSNRQILVTAAEGQTGRLILELLSTDANYSDKYAGLTALVFSEEAKASVEEEGFNAVKVLVYDAKDETALVEAMEAVDTCLLIPPARKDKAQITKTLLKAAKKAKSVNNLVFLSSAGCDYAEREKQPRLREFIDLETLAMAAKSDPSSGDTGHSPCIIRAGFYAENLLLYTKQAQGEGKLPIPIDADHKFAPVALGDVAQLAAHVITSVGPQGLADEVRGQMMVFTGPMLVAGPELAQAGSQALGVNMEFESITEAKAKKILASEQGEEVDDAEKEYLLEYYSLVREGKTAYVSNAAFQAIFGSRGQEMPDFFKAYSAEFKPKKRRVEH</sequence>
<dbReference type="PANTHER" id="PTHR43162:SF1">
    <property type="entry name" value="PRESTALK A DIFFERENTIATION PROTEIN A"/>
    <property type="match status" value="1"/>
</dbReference>
<evidence type="ECO:0000313" key="4">
    <source>
        <dbReference type="Proteomes" id="UP000007431"/>
    </source>
</evidence>
<dbReference type="SUPFAM" id="SSF51735">
    <property type="entry name" value="NAD(P)-binding Rossmann-fold domains"/>
    <property type="match status" value="1"/>
</dbReference>
<dbReference type="GeneID" id="9586602"/>
<feature type="domain" description="NmrA-like" evidence="2">
    <location>
        <begin position="22"/>
        <end position="294"/>
    </location>
</feature>
<evidence type="ECO:0000313" key="3">
    <source>
        <dbReference type="EMBL" id="EFI99735.1"/>
    </source>
</evidence>
<dbReference type="KEGG" id="scm:SCHCO_01212612"/>
<name>D8PXU3_SCHCM</name>
<dbReference type="PANTHER" id="PTHR43162">
    <property type="match status" value="1"/>
</dbReference>
<dbReference type="InterPro" id="IPR008030">
    <property type="entry name" value="NmrA-like"/>
</dbReference>
<gene>
    <name evidence="3" type="ORF">SCHCODRAFT_15069</name>
</gene>
<dbReference type="RefSeq" id="XP_003034638.1">
    <property type="nucleotide sequence ID" value="XM_003034592.1"/>
</dbReference>